<reference evidence="2" key="1">
    <citation type="submission" date="2016-10" db="EMBL/GenBank/DDBJ databases">
        <authorList>
            <person name="Varghese N."/>
            <person name="Submissions S."/>
        </authorList>
    </citation>
    <scope>NUCLEOTIDE SEQUENCE [LARGE SCALE GENOMIC DNA]</scope>
    <source>
        <strain evidence="2">DSM 23920</strain>
    </source>
</reference>
<name>A0A1H4GRS3_9BACT</name>
<dbReference type="OrthoDB" id="956134at2"/>
<gene>
    <name evidence="1" type="ORF">SAMN05660909_05659</name>
</gene>
<organism evidence="1 2">
    <name type="scientific">Chitinophaga terrae</name>
    <name type="common">ex Kim and Jung 2007</name>
    <dbReference type="NCBI Taxonomy" id="408074"/>
    <lineage>
        <taxon>Bacteria</taxon>
        <taxon>Pseudomonadati</taxon>
        <taxon>Bacteroidota</taxon>
        <taxon>Chitinophagia</taxon>
        <taxon>Chitinophagales</taxon>
        <taxon>Chitinophagaceae</taxon>
        <taxon>Chitinophaga</taxon>
    </lineage>
</organism>
<dbReference type="RefSeq" id="WP_089766328.1">
    <property type="nucleotide sequence ID" value="NZ_BKAT01000079.1"/>
</dbReference>
<evidence type="ECO:0000313" key="1">
    <source>
        <dbReference type="EMBL" id="SEB12326.1"/>
    </source>
</evidence>
<dbReference type="Proteomes" id="UP000199656">
    <property type="component" value="Unassembled WGS sequence"/>
</dbReference>
<dbReference type="AlphaFoldDB" id="A0A1H4GRS3"/>
<protein>
    <recommendedName>
        <fullName evidence="3">SMI1/KNR4 family protein</fullName>
    </recommendedName>
</protein>
<sequence>MIFKDLRFGNYIIDANNEMVEYSPSIICSDEPCDIGTYFLYKQDEQLHIANLNPIVITEEWLLGLGLKKESTHPWAQPGCGSAWEIEGHKFMLTTQGQLFLINYKANKKPIEYVHQLQNLLYDLTGVELMLSENT</sequence>
<evidence type="ECO:0000313" key="2">
    <source>
        <dbReference type="Proteomes" id="UP000199656"/>
    </source>
</evidence>
<dbReference type="EMBL" id="FNRL01000056">
    <property type="protein sequence ID" value="SEB12326.1"/>
    <property type="molecule type" value="Genomic_DNA"/>
</dbReference>
<accession>A0A1H4GRS3</accession>
<keyword evidence="2" id="KW-1185">Reference proteome</keyword>
<proteinExistence type="predicted"/>
<evidence type="ECO:0008006" key="3">
    <source>
        <dbReference type="Google" id="ProtNLM"/>
    </source>
</evidence>